<evidence type="ECO:0000256" key="2">
    <source>
        <dbReference type="ARBA" id="ARBA00022741"/>
    </source>
</evidence>
<evidence type="ECO:0000256" key="4">
    <source>
        <dbReference type="PIRSR" id="PIRSR006806-1"/>
    </source>
</evidence>
<dbReference type="GO" id="GO:0030272">
    <property type="term" value="F:5-formyltetrahydrofolate cyclo-ligase activity"/>
    <property type="evidence" value="ECO:0007669"/>
    <property type="project" value="UniProtKB-EC"/>
</dbReference>
<name>A0A0R1WG16_9LACO</name>
<dbReference type="Gene3D" id="3.40.50.10420">
    <property type="entry name" value="NagB/RpiA/CoA transferase-like"/>
    <property type="match status" value="1"/>
</dbReference>
<dbReference type="RefSeq" id="WP_057823069.1">
    <property type="nucleotide sequence ID" value="NZ_AZFX01000003.1"/>
</dbReference>
<feature type="binding site" evidence="4">
    <location>
        <position position="55"/>
    </location>
    <ligand>
        <name>substrate</name>
    </ligand>
</feature>
<dbReference type="PIRSF" id="PIRSF006806">
    <property type="entry name" value="FTHF_cligase"/>
    <property type="match status" value="1"/>
</dbReference>
<proteinExistence type="inferred from homology"/>
<dbReference type="Proteomes" id="UP000051315">
    <property type="component" value="Unassembled WGS sequence"/>
</dbReference>
<accession>A0A0R1WG16</accession>
<dbReference type="GO" id="GO:0035999">
    <property type="term" value="P:tetrahydrofolate interconversion"/>
    <property type="evidence" value="ECO:0007669"/>
    <property type="project" value="TreeGrafter"/>
</dbReference>
<keyword evidence="5" id="KW-0460">Magnesium</keyword>
<organism evidence="6 7">
    <name type="scientific">Lapidilactobacillus concavus DSM 17758</name>
    <dbReference type="NCBI Taxonomy" id="1423735"/>
    <lineage>
        <taxon>Bacteria</taxon>
        <taxon>Bacillati</taxon>
        <taxon>Bacillota</taxon>
        <taxon>Bacilli</taxon>
        <taxon>Lactobacillales</taxon>
        <taxon>Lactobacillaceae</taxon>
        <taxon>Lapidilactobacillus</taxon>
    </lineage>
</organism>
<comment type="caution">
    <text evidence="6">The sequence shown here is derived from an EMBL/GenBank/DDBJ whole genome shotgun (WGS) entry which is preliminary data.</text>
</comment>
<keyword evidence="3 4" id="KW-0067">ATP-binding</keyword>
<protein>
    <recommendedName>
        <fullName evidence="5">5-formyltetrahydrofolate cyclo-ligase</fullName>
        <ecNumber evidence="5">6.3.3.2</ecNumber>
    </recommendedName>
</protein>
<dbReference type="GO" id="GO:0046872">
    <property type="term" value="F:metal ion binding"/>
    <property type="evidence" value="ECO:0007669"/>
    <property type="project" value="UniProtKB-KW"/>
</dbReference>
<comment type="cofactor">
    <cofactor evidence="5">
        <name>Mg(2+)</name>
        <dbReference type="ChEBI" id="CHEBI:18420"/>
    </cofactor>
</comment>
<dbReference type="OrthoDB" id="9801938at2"/>
<dbReference type="InterPro" id="IPR002698">
    <property type="entry name" value="FTHF_cligase"/>
</dbReference>
<dbReference type="PANTHER" id="PTHR23407">
    <property type="entry name" value="ATPASE INHIBITOR/5-FORMYLTETRAHYDROFOLATE CYCLO-LIGASE"/>
    <property type="match status" value="1"/>
</dbReference>
<comment type="catalytic activity">
    <reaction evidence="5">
        <text>(6S)-5-formyl-5,6,7,8-tetrahydrofolate + ATP = (6R)-5,10-methenyltetrahydrofolate + ADP + phosphate</text>
        <dbReference type="Rhea" id="RHEA:10488"/>
        <dbReference type="ChEBI" id="CHEBI:30616"/>
        <dbReference type="ChEBI" id="CHEBI:43474"/>
        <dbReference type="ChEBI" id="CHEBI:57455"/>
        <dbReference type="ChEBI" id="CHEBI:57457"/>
        <dbReference type="ChEBI" id="CHEBI:456216"/>
        <dbReference type="EC" id="6.3.3.2"/>
    </reaction>
</comment>
<dbReference type="GO" id="GO:0005524">
    <property type="term" value="F:ATP binding"/>
    <property type="evidence" value="ECO:0007669"/>
    <property type="project" value="UniProtKB-KW"/>
</dbReference>
<keyword evidence="5" id="KW-0479">Metal-binding</keyword>
<keyword evidence="6" id="KW-0436">Ligase</keyword>
<dbReference type="GO" id="GO:0009396">
    <property type="term" value="P:folic acid-containing compound biosynthetic process"/>
    <property type="evidence" value="ECO:0007669"/>
    <property type="project" value="TreeGrafter"/>
</dbReference>
<feature type="binding site" evidence="4">
    <location>
        <begin position="133"/>
        <end position="141"/>
    </location>
    <ligand>
        <name>ATP</name>
        <dbReference type="ChEBI" id="CHEBI:30616"/>
    </ligand>
</feature>
<dbReference type="PANTHER" id="PTHR23407:SF1">
    <property type="entry name" value="5-FORMYLTETRAHYDROFOLATE CYCLO-LIGASE"/>
    <property type="match status" value="1"/>
</dbReference>
<gene>
    <name evidence="6" type="ORF">FC15_GL001014</name>
</gene>
<evidence type="ECO:0000313" key="6">
    <source>
        <dbReference type="EMBL" id="KRM13843.1"/>
    </source>
</evidence>
<evidence type="ECO:0000256" key="1">
    <source>
        <dbReference type="ARBA" id="ARBA00010638"/>
    </source>
</evidence>
<dbReference type="PATRIC" id="fig|1423735.3.peg.1054"/>
<evidence type="ECO:0000256" key="3">
    <source>
        <dbReference type="ARBA" id="ARBA00022840"/>
    </source>
</evidence>
<dbReference type="EC" id="6.3.3.2" evidence="5"/>
<feature type="binding site" evidence="4">
    <location>
        <begin position="4"/>
        <end position="8"/>
    </location>
    <ligand>
        <name>ATP</name>
        <dbReference type="ChEBI" id="CHEBI:30616"/>
    </ligand>
</feature>
<reference evidence="6 7" key="1">
    <citation type="journal article" date="2015" name="Genome Announc.">
        <title>Expanding the biotechnology potential of lactobacilli through comparative genomics of 213 strains and associated genera.</title>
        <authorList>
            <person name="Sun Z."/>
            <person name="Harris H.M."/>
            <person name="McCann A."/>
            <person name="Guo C."/>
            <person name="Argimon S."/>
            <person name="Zhang W."/>
            <person name="Yang X."/>
            <person name="Jeffery I.B."/>
            <person name="Cooney J.C."/>
            <person name="Kagawa T.F."/>
            <person name="Liu W."/>
            <person name="Song Y."/>
            <person name="Salvetti E."/>
            <person name="Wrobel A."/>
            <person name="Rasinkangas P."/>
            <person name="Parkhill J."/>
            <person name="Rea M.C."/>
            <person name="O'Sullivan O."/>
            <person name="Ritari J."/>
            <person name="Douillard F.P."/>
            <person name="Paul Ross R."/>
            <person name="Yang R."/>
            <person name="Briner A.E."/>
            <person name="Felis G.E."/>
            <person name="de Vos W.M."/>
            <person name="Barrangou R."/>
            <person name="Klaenhammer T.R."/>
            <person name="Caufield P.W."/>
            <person name="Cui Y."/>
            <person name="Zhang H."/>
            <person name="O'Toole P.W."/>
        </authorList>
    </citation>
    <scope>NUCLEOTIDE SEQUENCE [LARGE SCALE GENOMIC DNA]</scope>
    <source>
        <strain evidence="6 7">DSM 17758</strain>
    </source>
</reference>
<keyword evidence="2 4" id="KW-0547">Nucleotide-binding</keyword>
<dbReference type="EMBL" id="AZFX01000003">
    <property type="protein sequence ID" value="KRM13843.1"/>
    <property type="molecule type" value="Genomic_DNA"/>
</dbReference>
<evidence type="ECO:0000256" key="5">
    <source>
        <dbReference type="RuleBase" id="RU361279"/>
    </source>
</evidence>
<dbReference type="AlphaFoldDB" id="A0A0R1WG16"/>
<dbReference type="InterPro" id="IPR037171">
    <property type="entry name" value="NagB/RpiA_transferase-like"/>
</dbReference>
<dbReference type="STRING" id="1423735.FC15_GL001014"/>
<keyword evidence="7" id="KW-1185">Reference proteome</keyword>
<comment type="similarity">
    <text evidence="1 5">Belongs to the 5-formyltetrahydrofolate cyclo-ligase family.</text>
</comment>
<dbReference type="InterPro" id="IPR024185">
    <property type="entry name" value="FTHF_cligase-like_sf"/>
</dbReference>
<sequence length="185" mass="21507">MVKKKELRQQQIEKMQQLDRTTRKQYEHDLYDQLFADPDFQAADSIGVTYSNVFEINTLPIIKEAWQQGKEVYLPRTNPEGHQMNFIQYAKGDKLERSKFGVLEPLENPESTNNYLDLIIVPGLGYTSYPHWRVGFGGGYYDRFLAKYPATTISLAFPFMAFESPEWTTYPHDRLINRVLVAKGS</sequence>
<dbReference type="SUPFAM" id="SSF100950">
    <property type="entry name" value="NagB/RpiA/CoA transferase-like"/>
    <property type="match status" value="1"/>
</dbReference>
<evidence type="ECO:0000313" key="7">
    <source>
        <dbReference type="Proteomes" id="UP000051315"/>
    </source>
</evidence>
<dbReference type="NCBIfam" id="TIGR02727">
    <property type="entry name" value="MTHFS_bact"/>
    <property type="match status" value="1"/>
</dbReference>
<dbReference type="Pfam" id="PF01812">
    <property type="entry name" value="5-FTHF_cyc-lig"/>
    <property type="match status" value="1"/>
</dbReference>